<dbReference type="EMBL" id="JAYXUG010000008">
    <property type="protein sequence ID" value="MEC6832438.1"/>
    <property type="molecule type" value="Genomic_DNA"/>
</dbReference>
<keyword evidence="1" id="KW-0812">Transmembrane</keyword>
<sequence length="89" mass="10225">MYDTGLIEFDEYWCRIILCIAVINTLFITVIYFLINKNKVIVVGACWGCGVGHVKYVIRAIKKGSIAKYQIINYDCIVNSDDYALYVIF</sequence>
<protein>
    <submittedName>
        <fullName evidence="2">Uncharacterized protein</fullName>
    </submittedName>
</protein>
<evidence type="ECO:0000313" key="3">
    <source>
        <dbReference type="Proteomes" id="UP001306119"/>
    </source>
</evidence>
<reference evidence="2 3" key="1">
    <citation type="submission" date="2024-01" db="EMBL/GenBank/DDBJ databases">
        <title>Active colonisers of the gastrointestinal tract of Atlantic salmon farmed in a warm water region.</title>
        <authorList>
            <person name="Bowman J.P."/>
        </authorList>
    </citation>
    <scope>NUCLEOTIDE SEQUENCE [LARGE SCALE GENOMIC DNA]</scope>
    <source>
        <strain evidence="2 3">S3MW1</strain>
    </source>
</reference>
<evidence type="ECO:0000313" key="2">
    <source>
        <dbReference type="EMBL" id="MEC6832438.1"/>
    </source>
</evidence>
<feature type="transmembrane region" description="Helical" evidence="1">
    <location>
        <begin position="12"/>
        <end position="35"/>
    </location>
</feature>
<dbReference type="RefSeq" id="WP_256383047.1">
    <property type="nucleotide sequence ID" value="NZ_CP101694.1"/>
</dbReference>
<name>A0ABU6LAX1_9GAMM</name>
<keyword evidence="3" id="KW-1185">Reference proteome</keyword>
<feature type="transmembrane region" description="Helical" evidence="1">
    <location>
        <begin position="41"/>
        <end position="58"/>
    </location>
</feature>
<proteinExistence type="predicted"/>
<keyword evidence="1" id="KW-0472">Membrane</keyword>
<accession>A0ABU6LAX1</accession>
<comment type="caution">
    <text evidence="2">The sequence shown here is derived from an EMBL/GenBank/DDBJ whole genome shotgun (WGS) entry which is preliminary data.</text>
</comment>
<evidence type="ECO:0000256" key="1">
    <source>
        <dbReference type="SAM" id="Phobius"/>
    </source>
</evidence>
<organism evidence="2 3">
    <name type="scientific">Photobacterium toruni</name>
    <dbReference type="NCBI Taxonomy" id="1935446"/>
    <lineage>
        <taxon>Bacteria</taxon>
        <taxon>Pseudomonadati</taxon>
        <taxon>Pseudomonadota</taxon>
        <taxon>Gammaproteobacteria</taxon>
        <taxon>Vibrionales</taxon>
        <taxon>Vibrionaceae</taxon>
        <taxon>Photobacterium</taxon>
    </lineage>
</organism>
<dbReference type="Proteomes" id="UP001306119">
    <property type="component" value="Unassembled WGS sequence"/>
</dbReference>
<keyword evidence="1" id="KW-1133">Transmembrane helix</keyword>
<gene>
    <name evidence="2" type="ORF">VXS06_11785</name>
</gene>